<sequence>MATLHVMNKIRIEDSMYAAVDNIRELTPIIQLLKKKEFEEAEQQISYLLDRNIGRAQTCDYAACNRETPPRVLETIDEGRDALLSVGRP</sequence>
<gene>
    <name evidence="1" type="ORF">EDC56_1070</name>
</gene>
<name>A0A3N2E1U7_9GAMM</name>
<keyword evidence="2" id="KW-1185">Reference proteome</keyword>
<dbReference type="Proteomes" id="UP000275394">
    <property type="component" value="Unassembled WGS sequence"/>
</dbReference>
<protein>
    <submittedName>
        <fullName evidence="1">Uncharacterized protein</fullName>
    </submittedName>
</protein>
<dbReference type="EMBL" id="RKHR01000003">
    <property type="protein sequence ID" value="ROS05535.1"/>
    <property type="molecule type" value="Genomic_DNA"/>
</dbReference>
<accession>A0A3N2E1U7</accession>
<organism evidence="1 2">
    <name type="scientific">Sinobacterium caligoides</name>
    <dbReference type="NCBI Taxonomy" id="933926"/>
    <lineage>
        <taxon>Bacteria</taxon>
        <taxon>Pseudomonadati</taxon>
        <taxon>Pseudomonadota</taxon>
        <taxon>Gammaproteobacteria</taxon>
        <taxon>Cellvibrionales</taxon>
        <taxon>Spongiibacteraceae</taxon>
        <taxon>Sinobacterium</taxon>
    </lineage>
</organism>
<comment type="caution">
    <text evidence="1">The sequence shown here is derived from an EMBL/GenBank/DDBJ whole genome shotgun (WGS) entry which is preliminary data.</text>
</comment>
<dbReference type="AlphaFoldDB" id="A0A3N2E1U7"/>
<evidence type="ECO:0000313" key="2">
    <source>
        <dbReference type="Proteomes" id="UP000275394"/>
    </source>
</evidence>
<evidence type="ECO:0000313" key="1">
    <source>
        <dbReference type="EMBL" id="ROS05535.1"/>
    </source>
</evidence>
<reference evidence="1 2" key="1">
    <citation type="submission" date="2018-11" db="EMBL/GenBank/DDBJ databases">
        <title>Genomic Encyclopedia of Type Strains, Phase IV (KMG-IV): sequencing the most valuable type-strain genomes for metagenomic binning, comparative biology and taxonomic classification.</title>
        <authorList>
            <person name="Goeker M."/>
        </authorList>
    </citation>
    <scope>NUCLEOTIDE SEQUENCE [LARGE SCALE GENOMIC DNA]</scope>
    <source>
        <strain evidence="1 2">DSM 100316</strain>
    </source>
</reference>
<proteinExistence type="predicted"/>